<evidence type="ECO:0000256" key="1">
    <source>
        <dbReference type="SAM" id="MobiDB-lite"/>
    </source>
</evidence>
<dbReference type="AlphaFoldDB" id="A0A8H5ERF1"/>
<reference evidence="3 4" key="1">
    <citation type="journal article" date="2020" name="ISME J.">
        <title>Uncovering the hidden diversity of litter-decomposition mechanisms in mushroom-forming fungi.</title>
        <authorList>
            <person name="Floudas D."/>
            <person name="Bentzer J."/>
            <person name="Ahren D."/>
            <person name="Johansson T."/>
            <person name="Persson P."/>
            <person name="Tunlid A."/>
        </authorList>
    </citation>
    <scope>NUCLEOTIDE SEQUENCE [LARGE SCALE GENOMIC DNA]</scope>
    <source>
        <strain evidence="3 4">CBS 101986</strain>
    </source>
</reference>
<dbReference type="OrthoDB" id="3357408at2759"/>
<feature type="region of interest" description="Disordered" evidence="1">
    <location>
        <begin position="334"/>
        <end position="370"/>
    </location>
</feature>
<dbReference type="EMBL" id="JAACJJ010000059">
    <property type="protein sequence ID" value="KAF5309388.1"/>
    <property type="molecule type" value="Genomic_DNA"/>
</dbReference>
<feature type="transmembrane region" description="Helical" evidence="2">
    <location>
        <begin position="134"/>
        <end position="157"/>
    </location>
</feature>
<evidence type="ECO:0000256" key="2">
    <source>
        <dbReference type="SAM" id="Phobius"/>
    </source>
</evidence>
<feature type="transmembrane region" description="Helical" evidence="2">
    <location>
        <begin position="220"/>
        <end position="243"/>
    </location>
</feature>
<feature type="transmembrane region" description="Helical" evidence="2">
    <location>
        <begin position="12"/>
        <end position="35"/>
    </location>
</feature>
<feature type="transmembrane region" description="Helical" evidence="2">
    <location>
        <begin position="55"/>
        <end position="73"/>
    </location>
</feature>
<sequence>MAAFDEVPAQIVGLWMETLFYGIYLVTFVLCLQVLLWDSAHVRFKHPAAWNRPLLLAALLMFVFGTLDVVLGLQHNLKAFWFGIISGQIKGPAEEFAKISEWVNVMKFVDYEAQTLVGDGILLYRCYMIYNRKWFVIIVPVLLWLGTFAFATVTVIIESTLGTGSLGQTQLKPFITGTLTMTLVMNVITTSLMVHRIWHIQRSTNRGLSRISGVDPYSRVLRILIECGAIYTVSVVILFVCYLANSNAILPISDSLVQIIGITYNLVIVNVGRGQHTRPMNSELSTNFTISASSSHKSHSVRGPSSNTLALHSINVVTESTIVRDVSMMKMGQPEQFELQDQKPPKVKHDPESLTAHEQDTWVAKAKESV</sequence>
<dbReference type="Proteomes" id="UP000567179">
    <property type="component" value="Unassembled WGS sequence"/>
</dbReference>
<gene>
    <name evidence="3" type="ORF">D9619_012292</name>
</gene>
<evidence type="ECO:0000313" key="3">
    <source>
        <dbReference type="EMBL" id="KAF5309388.1"/>
    </source>
</evidence>
<comment type="caution">
    <text evidence="3">The sequence shown here is derived from an EMBL/GenBank/DDBJ whole genome shotgun (WGS) entry which is preliminary data.</text>
</comment>
<proteinExistence type="predicted"/>
<accession>A0A8H5ERF1</accession>
<keyword evidence="2" id="KW-1133">Transmembrane helix</keyword>
<name>A0A8H5ERF1_9AGAR</name>
<keyword evidence="2" id="KW-0812">Transmembrane</keyword>
<feature type="transmembrane region" description="Helical" evidence="2">
    <location>
        <begin position="177"/>
        <end position="199"/>
    </location>
</feature>
<feature type="transmembrane region" description="Helical" evidence="2">
    <location>
        <begin position="255"/>
        <end position="272"/>
    </location>
</feature>
<feature type="compositionally biased region" description="Basic and acidic residues" evidence="1">
    <location>
        <begin position="340"/>
        <end position="370"/>
    </location>
</feature>
<evidence type="ECO:0000313" key="4">
    <source>
        <dbReference type="Proteomes" id="UP000567179"/>
    </source>
</evidence>
<keyword evidence="2" id="KW-0472">Membrane</keyword>
<protein>
    <submittedName>
        <fullName evidence="3">Uncharacterized protein</fullName>
    </submittedName>
</protein>
<keyword evidence="4" id="KW-1185">Reference proteome</keyword>
<organism evidence="3 4">
    <name type="scientific">Psilocybe cf. subviscida</name>
    <dbReference type="NCBI Taxonomy" id="2480587"/>
    <lineage>
        <taxon>Eukaryota</taxon>
        <taxon>Fungi</taxon>
        <taxon>Dikarya</taxon>
        <taxon>Basidiomycota</taxon>
        <taxon>Agaricomycotina</taxon>
        <taxon>Agaricomycetes</taxon>
        <taxon>Agaricomycetidae</taxon>
        <taxon>Agaricales</taxon>
        <taxon>Agaricineae</taxon>
        <taxon>Strophariaceae</taxon>
        <taxon>Psilocybe</taxon>
    </lineage>
</organism>